<accession>A0ABX5Y2N0</accession>
<evidence type="ECO:0000313" key="3">
    <source>
        <dbReference type="Proteomes" id="UP000318081"/>
    </source>
</evidence>
<proteinExistence type="predicted"/>
<reference evidence="2 3" key="1">
    <citation type="submission" date="2019-02" db="EMBL/GenBank/DDBJ databases">
        <title>Deep-cultivation of Planctomycetes and their phenomic and genomic characterization uncovers novel biology.</title>
        <authorList>
            <person name="Wiegand S."/>
            <person name="Jogler M."/>
            <person name="Boedeker C."/>
            <person name="Pinto D."/>
            <person name="Vollmers J."/>
            <person name="Rivas-Marin E."/>
            <person name="Kohn T."/>
            <person name="Peeters S.H."/>
            <person name="Heuer A."/>
            <person name="Rast P."/>
            <person name="Oberbeckmann S."/>
            <person name="Bunk B."/>
            <person name="Jeske O."/>
            <person name="Meyerdierks A."/>
            <person name="Storesund J.E."/>
            <person name="Kallscheuer N."/>
            <person name="Luecker S."/>
            <person name="Lage O.M."/>
            <person name="Pohl T."/>
            <person name="Merkel B.J."/>
            <person name="Hornburger P."/>
            <person name="Mueller R.-W."/>
            <person name="Bruemmer F."/>
            <person name="Labrenz M."/>
            <person name="Spormann A.M."/>
            <person name="Op den Camp H."/>
            <person name="Overmann J."/>
            <person name="Amann R."/>
            <person name="Jetten M.S.M."/>
            <person name="Mascher T."/>
            <person name="Medema M.H."/>
            <person name="Devos D.P."/>
            <person name="Kaster A.-K."/>
            <person name="Ovreas L."/>
            <person name="Rohde M."/>
            <person name="Galperin M.Y."/>
            <person name="Jogler C."/>
        </authorList>
    </citation>
    <scope>NUCLEOTIDE SEQUENCE [LARGE SCALE GENOMIC DNA]</scope>
    <source>
        <strain evidence="2 3">TBK1r</strain>
    </source>
</reference>
<protein>
    <submittedName>
        <fullName evidence="2">Uncharacterized protein</fullName>
    </submittedName>
</protein>
<name>A0ABX5Y2N0_9BACT</name>
<feature type="region of interest" description="Disordered" evidence="1">
    <location>
        <begin position="103"/>
        <end position="131"/>
    </location>
</feature>
<organism evidence="2 3">
    <name type="scientific">Stieleria magnilauensis</name>
    <dbReference type="NCBI Taxonomy" id="2527963"/>
    <lineage>
        <taxon>Bacteria</taxon>
        <taxon>Pseudomonadati</taxon>
        <taxon>Planctomycetota</taxon>
        <taxon>Planctomycetia</taxon>
        <taxon>Pirellulales</taxon>
        <taxon>Pirellulaceae</taxon>
        <taxon>Stieleria</taxon>
    </lineage>
</organism>
<evidence type="ECO:0000313" key="2">
    <source>
        <dbReference type="EMBL" id="QDV88538.1"/>
    </source>
</evidence>
<dbReference type="Proteomes" id="UP000318081">
    <property type="component" value="Chromosome"/>
</dbReference>
<feature type="region of interest" description="Disordered" evidence="1">
    <location>
        <begin position="1"/>
        <end position="20"/>
    </location>
</feature>
<dbReference type="RefSeq" id="WP_145220910.1">
    <property type="nucleotide sequence ID" value="NZ_CP036432.1"/>
</dbReference>
<keyword evidence="3" id="KW-1185">Reference proteome</keyword>
<evidence type="ECO:0000256" key="1">
    <source>
        <dbReference type="SAM" id="MobiDB-lite"/>
    </source>
</evidence>
<dbReference type="EMBL" id="CP036432">
    <property type="protein sequence ID" value="QDV88538.1"/>
    <property type="molecule type" value="Genomic_DNA"/>
</dbReference>
<gene>
    <name evidence="2" type="ORF">TBK1r_75720</name>
</gene>
<sequence>MQLSVHKIKPGEPLPEPKDSEQHIVFTQDDLDELRHVVGDELWDSYYETLPALLKRLGDQLRTKLRNAEREKRWPISDEMLQTARECLPATMNLCDHDEDIIDPRTATVTEQPFPGRRDSKISPPNPQARS</sequence>